<dbReference type="Pfam" id="PF03770">
    <property type="entry name" value="IPK"/>
    <property type="match status" value="1"/>
</dbReference>
<evidence type="ECO:0000256" key="4">
    <source>
        <dbReference type="RuleBase" id="RU363090"/>
    </source>
</evidence>
<dbReference type="OrthoDB" id="338650at2759"/>
<dbReference type="PANTHER" id="PTHR12400:SF21">
    <property type="entry name" value="KINASE"/>
    <property type="match status" value="1"/>
</dbReference>
<dbReference type="GO" id="GO:0005634">
    <property type="term" value="C:nucleus"/>
    <property type="evidence" value="ECO:0007669"/>
    <property type="project" value="TreeGrafter"/>
</dbReference>
<dbReference type="SUPFAM" id="SSF56104">
    <property type="entry name" value="SAICAR synthase-like"/>
    <property type="match status" value="1"/>
</dbReference>
<dbReference type="Proteomes" id="UP000014680">
    <property type="component" value="Unassembled WGS sequence"/>
</dbReference>
<keyword evidence="3 4" id="KW-0418">Kinase</keyword>
<keyword evidence="2 4" id="KW-0808">Transferase</keyword>
<dbReference type="AlphaFoldDB" id="A0A0A1UH75"/>
<organism evidence="6 7">
    <name type="scientific">Entamoeba invadens IP1</name>
    <dbReference type="NCBI Taxonomy" id="370355"/>
    <lineage>
        <taxon>Eukaryota</taxon>
        <taxon>Amoebozoa</taxon>
        <taxon>Evosea</taxon>
        <taxon>Archamoebae</taxon>
        <taxon>Mastigamoebida</taxon>
        <taxon>Entamoebidae</taxon>
        <taxon>Entamoeba</taxon>
    </lineage>
</organism>
<dbReference type="GeneID" id="14894083"/>
<dbReference type="GO" id="GO:0032958">
    <property type="term" value="P:inositol phosphate biosynthetic process"/>
    <property type="evidence" value="ECO:0007669"/>
    <property type="project" value="InterPro"/>
</dbReference>
<dbReference type="KEGG" id="eiv:EIN_247460"/>
<comment type="similarity">
    <text evidence="1 4">Belongs to the inositol phosphokinase (IPK) family.</text>
</comment>
<dbReference type="Gene3D" id="3.30.470.160">
    <property type="entry name" value="Inositol polyphosphate kinase"/>
    <property type="match status" value="1"/>
</dbReference>
<dbReference type="EC" id="2.7.-.-" evidence="4"/>
<evidence type="ECO:0000313" key="7">
    <source>
        <dbReference type="Proteomes" id="UP000014680"/>
    </source>
</evidence>
<dbReference type="InterPro" id="IPR005522">
    <property type="entry name" value="IPK"/>
</dbReference>
<dbReference type="GO" id="GO:0000828">
    <property type="term" value="F:inositol hexakisphosphate kinase activity"/>
    <property type="evidence" value="ECO:0007669"/>
    <property type="project" value="TreeGrafter"/>
</dbReference>
<dbReference type="GO" id="GO:0046854">
    <property type="term" value="P:phosphatidylinositol phosphate biosynthetic process"/>
    <property type="evidence" value="ECO:0007669"/>
    <property type="project" value="TreeGrafter"/>
</dbReference>
<keyword evidence="7" id="KW-1185">Reference proteome</keyword>
<reference evidence="6 7" key="1">
    <citation type="submission" date="2012-10" db="EMBL/GenBank/DDBJ databases">
        <authorList>
            <person name="Zafar N."/>
            <person name="Inman J."/>
            <person name="Hall N."/>
            <person name="Lorenzi H."/>
            <person name="Caler E."/>
        </authorList>
    </citation>
    <scope>NUCLEOTIDE SEQUENCE [LARGE SCALE GENOMIC DNA]</scope>
    <source>
        <strain evidence="6 7">IP1</strain>
    </source>
</reference>
<sequence length="280" mass="32795">MDKVDRKEKSNTNKTVSPNHKEFLQAGGRNDAHLLIPSGDCLLKATFASREHSFYKRLHNYNEWVSSKITPEFYGFENHDLGHGMQEYIRMKNVTFNYKRPFVLDLKVGIHSWHPEIPSYKLQKRLKTDETSTTNLLGVRFCGCKRVVGDQTLSYNRHLSLNEITTRDALKRYIKLFLFDGVKYRVAALPYFVSRLDKIIELMRMDKFRIFGASTLFVYDADAKDEEKKFDLRFIDFAHTWCLDKEECKMEDGVIFGMENLKCMLNEISVEITGKKIKTM</sequence>
<feature type="region of interest" description="Disordered" evidence="5">
    <location>
        <begin position="1"/>
        <end position="21"/>
    </location>
</feature>
<name>A0A0A1UH75_ENTIV</name>
<dbReference type="GO" id="GO:0005737">
    <property type="term" value="C:cytoplasm"/>
    <property type="evidence" value="ECO:0007669"/>
    <property type="project" value="TreeGrafter"/>
</dbReference>
<dbReference type="PANTHER" id="PTHR12400">
    <property type="entry name" value="INOSITOL POLYPHOSPHATE KINASE"/>
    <property type="match status" value="1"/>
</dbReference>
<proteinExistence type="inferred from homology"/>
<feature type="compositionally biased region" description="Basic and acidic residues" evidence="5">
    <location>
        <begin position="1"/>
        <end position="11"/>
    </location>
</feature>
<evidence type="ECO:0000313" key="6">
    <source>
        <dbReference type="EMBL" id="ELP94832.1"/>
    </source>
</evidence>
<evidence type="ECO:0000256" key="1">
    <source>
        <dbReference type="ARBA" id="ARBA00007374"/>
    </source>
</evidence>
<evidence type="ECO:0000256" key="3">
    <source>
        <dbReference type="ARBA" id="ARBA00022777"/>
    </source>
</evidence>
<dbReference type="OMA" id="VQNDKEW"/>
<evidence type="ECO:0000256" key="5">
    <source>
        <dbReference type="SAM" id="MobiDB-lite"/>
    </source>
</evidence>
<accession>A0A0A1UH75</accession>
<dbReference type="RefSeq" id="XP_004261603.1">
    <property type="nucleotide sequence ID" value="XM_004261555.1"/>
</dbReference>
<dbReference type="InterPro" id="IPR038286">
    <property type="entry name" value="IPK_sf"/>
</dbReference>
<dbReference type="EMBL" id="KB206169">
    <property type="protein sequence ID" value="ELP94832.1"/>
    <property type="molecule type" value="Genomic_DNA"/>
</dbReference>
<dbReference type="VEuPathDB" id="AmoebaDB:EIN_247460"/>
<gene>
    <name evidence="6" type="ORF">EIN_247460</name>
</gene>
<protein>
    <recommendedName>
        <fullName evidence="4">Kinase</fullName>
        <ecNumber evidence="4">2.7.-.-</ecNumber>
    </recommendedName>
</protein>
<evidence type="ECO:0000256" key="2">
    <source>
        <dbReference type="ARBA" id="ARBA00022679"/>
    </source>
</evidence>